<protein>
    <submittedName>
        <fullName evidence="12">Afadin- and alpha-actinin-binding protein-like isoform X1</fullName>
    </submittedName>
</protein>
<dbReference type="RefSeq" id="XP_022317960.1">
    <property type="nucleotide sequence ID" value="XM_022462252.1"/>
</dbReference>
<evidence type="ECO:0000256" key="9">
    <source>
        <dbReference type="SAM" id="Coils"/>
    </source>
</evidence>
<organism evidence="11 12">
    <name type="scientific">Crassostrea virginica</name>
    <name type="common">Eastern oyster</name>
    <dbReference type="NCBI Taxonomy" id="6565"/>
    <lineage>
        <taxon>Eukaryota</taxon>
        <taxon>Metazoa</taxon>
        <taxon>Spiralia</taxon>
        <taxon>Lophotrochozoa</taxon>
        <taxon>Mollusca</taxon>
        <taxon>Bivalvia</taxon>
        <taxon>Autobranchia</taxon>
        <taxon>Pteriomorphia</taxon>
        <taxon>Ostreida</taxon>
        <taxon>Ostreoidea</taxon>
        <taxon>Ostreidae</taxon>
        <taxon>Crassostrea</taxon>
    </lineage>
</organism>
<dbReference type="Proteomes" id="UP000694844">
    <property type="component" value="Chromosome 2"/>
</dbReference>
<keyword evidence="7 9" id="KW-0175">Coiled coil</keyword>
<keyword evidence="11" id="KW-1185">Reference proteome</keyword>
<feature type="coiled-coil region" evidence="9">
    <location>
        <begin position="392"/>
        <end position="440"/>
    </location>
</feature>
<reference evidence="12" key="1">
    <citation type="submission" date="2025-08" db="UniProtKB">
        <authorList>
            <consortium name="RefSeq"/>
        </authorList>
    </citation>
    <scope>IDENTIFICATION</scope>
    <source>
        <tissue evidence="12">Whole sample</tissue>
    </source>
</reference>
<dbReference type="GO" id="GO:0070161">
    <property type="term" value="C:anchoring junction"/>
    <property type="evidence" value="ECO:0007669"/>
    <property type="project" value="UniProtKB-SubCell"/>
</dbReference>
<dbReference type="OrthoDB" id="312015at2759"/>
<feature type="region of interest" description="Disordered" evidence="10">
    <location>
        <begin position="517"/>
        <end position="550"/>
    </location>
</feature>
<evidence type="ECO:0000313" key="12">
    <source>
        <dbReference type="RefSeq" id="XP_022317960.1"/>
    </source>
</evidence>
<evidence type="ECO:0000256" key="6">
    <source>
        <dbReference type="ARBA" id="ARBA00022949"/>
    </source>
</evidence>
<feature type="compositionally biased region" description="Polar residues" evidence="10">
    <location>
        <begin position="572"/>
        <end position="604"/>
    </location>
</feature>
<accession>A0A8B8CQA1</accession>
<evidence type="ECO:0000256" key="8">
    <source>
        <dbReference type="ARBA" id="ARBA00023212"/>
    </source>
</evidence>
<evidence type="ECO:0000256" key="7">
    <source>
        <dbReference type="ARBA" id="ARBA00023054"/>
    </source>
</evidence>
<feature type="region of interest" description="Disordered" evidence="10">
    <location>
        <begin position="363"/>
        <end position="390"/>
    </location>
</feature>
<dbReference type="Pfam" id="PF11559">
    <property type="entry name" value="ADIP"/>
    <property type="match status" value="1"/>
</dbReference>
<dbReference type="KEGG" id="cvn:111121122"/>
<feature type="compositionally biased region" description="Polar residues" evidence="10">
    <location>
        <begin position="622"/>
        <end position="633"/>
    </location>
</feature>
<keyword evidence="8" id="KW-0206">Cytoskeleton</keyword>
<feature type="coiled-coil region" evidence="9">
    <location>
        <begin position="481"/>
        <end position="508"/>
    </location>
</feature>
<evidence type="ECO:0000256" key="2">
    <source>
        <dbReference type="ARBA" id="ARBA00004300"/>
    </source>
</evidence>
<dbReference type="GeneID" id="111121122"/>
<keyword evidence="5" id="KW-0130">Cell adhesion</keyword>
<dbReference type="GO" id="GO:0035735">
    <property type="term" value="P:intraciliary transport involved in cilium assembly"/>
    <property type="evidence" value="ECO:0007669"/>
    <property type="project" value="TreeGrafter"/>
</dbReference>
<gene>
    <name evidence="12" type="primary">LOC111121122</name>
</gene>
<evidence type="ECO:0000256" key="3">
    <source>
        <dbReference type="ARBA" id="ARBA00009291"/>
    </source>
</evidence>
<dbReference type="GO" id="GO:0036064">
    <property type="term" value="C:ciliary basal body"/>
    <property type="evidence" value="ECO:0007669"/>
    <property type="project" value="TreeGrafter"/>
</dbReference>
<dbReference type="InterPro" id="IPR052300">
    <property type="entry name" value="Adhesion_Centrosome_assoc"/>
</dbReference>
<comment type="similarity">
    <text evidence="3">Belongs to the ADIP family.</text>
</comment>
<dbReference type="GO" id="GO:0007155">
    <property type="term" value="P:cell adhesion"/>
    <property type="evidence" value="ECO:0007669"/>
    <property type="project" value="UniProtKB-KW"/>
</dbReference>
<evidence type="ECO:0000256" key="4">
    <source>
        <dbReference type="ARBA" id="ARBA00022490"/>
    </source>
</evidence>
<evidence type="ECO:0000256" key="10">
    <source>
        <dbReference type="SAM" id="MobiDB-lite"/>
    </source>
</evidence>
<evidence type="ECO:0000313" key="11">
    <source>
        <dbReference type="Proteomes" id="UP000694844"/>
    </source>
</evidence>
<dbReference type="PANTHER" id="PTHR46507:SF4">
    <property type="entry name" value="SSX FAMILY MEMBER 2 INTERACTING PROTEIN"/>
    <property type="match status" value="1"/>
</dbReference>
<keyword evidence="4" id="KW-0963">Cytoplasm</keyword>
<feature type="coiled-coil region" evidence="9">
    <location>
        <begin position="114"/>
        <end position="222"/>
    </location>
</feature>
<proteinExistence type="inferred from homology"/>
<keyword evidence="6" id="KW-0965">Cell junction</keyword>
<comment type="subcellular location">
    <subcellularLocation>
        <location evidence="1">Cell junction</location>
    </subcellularLocation>
    <subcellularLocation>
        <location evidence="2">Cytoplasm</location>
        <location evidence="2">Cytoskeleton</location>
        <location evidence="2">Microtubule organizing center</location>
        <location evidence="2">Centrosome</location>
    </subcellularLocation>
</comment>
<dbReference type="PANTHER" id="PTHR46507">
    <property type="entry name" value="AFADIN- AND ALPHA-ACTININ-BINDING PROTEIN"/>
    <property type="match status" value="1"/>
</dbReference>
<feature type="region of interest" description="Disordered" evidence="10">
    <location>
        <begin position="572"/>
        <end position="633"/>
    </location>
</feature>
<evidence type="ECO:0000256" key="1">
    <source>
        <dbReference type="ARBA" id="ARBA00004282"/>
    </source>
</evidence>
<evidence type="ECO:0000256" key="5">
    <source>
        <dbReference type="ARBA" id="ARBA00022889"/>
    </source>
</evidence>
<sequence>MYALSNVCIVLVGSPFKMADLGVLKSSPGGHEFLQDFSTTLQQMMGDLDFSTCRVRAEESGCDENTFCTPDTVDQCISFLNQELLSLGLQALSYDNQSKMACLINRLYQILRLFQRHGRTKEDLENRLHRMNSECEHYQHSIARLKTEREKLMREVCVEQEKSRQLLVKHKTTLAKLKSEKEEAKRLQSVIKDRDTQYRHDLKKKERECNKLKERIHQLLADKTPNRRVGLDIAFSLQSSDGKRSQWRSTSNKQEDMYQHLMTVYEDKQKELLVENSELRTSLQHIHRDISKALGLHDHLVSHSTMVMSSQESESCSSEDEFLSHSSVTGHKSHIPDGYFQMPYDMIRENLENMFKERLKKLKERKRRKLPSPAKSAKSSPPKPSLPKPCDLEQFKKEMEILKKQIKTYEEQIEKQKREKENYKEVIQQQEDMIQNAIQAHKSQSSGEVFLDDSKLMQEKESLLEQRRLFNEEKINFTEERKQFTEAAIKLEKERRALEEEKTTILKDQFFQISPFRSPVEKSTPSKDSARLLPSTPLFSPAPSGQPKTPSTVELFRFLGITPKERLLQHRNTSLDESSELQQSHNSEYLDNNNTVTNSASAESSVLGEEPGLARKTLFLRRSSTGSNDDLGV</sequence>
<dbReference type="GO" id="GO:0034451">
    <property type="term" value="C:centriolar satellite"/>
    <property type="evidence" value="ECO:0007669"/>
    <property type="project" value="TreeGrafter"/>
</dbReference>
<feature type="compositionally biased region" description="Low complexity" evidence="10">
    <location>
        <begin position="371"/>
        <end position="380"/>
    </location>
</feature>
<dbReference type="InterPro" id="IPR021622">
    <property type="entry name" value="Afadin/alpha-actinin-bd"/>
</dbReference>
<name>A0A8B8CQA1_CRAVI</name>
<dbReference type="AlphaFoldDB" id="A0A8B8CQA1"/>